<gene>
    <name evidence="5" type="ORF">EYC80_002523</name>
</gene>
<comment type="similarity">
    <text evidence="1">Belongs to the SWC5 family.</text>
</comment>
<dbReference type="InterPro" id="IPR027124">
    <property type="entry name" value="Swc5/CFDP1/2"/>
</dbReference>
<dbReference type="InterPro" id="IPR011421">
    <property type="entry name" value="BCNT-C"/>
</dbReference>
<dbReference type="EMBL" id="VIGI01000008">
    <property type="protein sequence ID" value="KAB8297142.1"/>
    <property type="molecule type" value="Genomic_DNA"/>
</dbReference>
<dbReference type="Proteomes" id="UP000326757">
    <property type="component" value="Unassembled WGS sequence"/>
</dbReference>
<comment type="caution">
    <text evidence="5">The sequence shown here is derived from an EMBL/GenBank/DDBJ whole genome shotgun (WGS) entry which is preliminary data.</text>
</comment>
<feature type="domain" description="BCNT-C" evidence="4">
    <location>
        <begin position="275"/>
        <end position="356"/>
    </location>
</feature>
<reference evidence="5 6" key="1">
    <citation type="submission" date="2019-06" db="EMBL/GenBank/DDBJ databases">
        <title>Genome Sequence of the Brown Rot Fungal Pathogen Monilinia laxa.</title>
        <authorList>
            <person name="De Miccolis Angelini R.M."/>
            <person name="Landi L."/>
            <person name="Abate D."/>
            <person name="Pollastro S."/>
            <person name="Romanazzi G."/>
            <person name="Faretra F."/>
        </authorList>
    </citation>
    <scope>NUCLEOTIDE SEQUENCE [LARGE SCALE GENOMIC DNA]</scope>
    <source>
        <strain evidence="5 6">Mlax316</strain>
    </source>
</reference>
<dbReference type="PROSITE" id="PS51279">
    <property type="entry name" value="BCNT_C"/>
    <property type="match status" value="1"/>
</dbReference>
<evidence type="ECO:0000256" key="1">
    <source>
        <dbReference type="ARBA" id="ARBA00010465"/>
    </source>
</evidence>
<dbReference type="PANTHER" id="PTHR48407:SF1">
    <property type="entry name" value="CRANIOFACIAL DEVELOPMENT PROTEIN 1"/>
    <property type="match status" value="1"/>
</dbReference>
<feature type="compositionally biased region" description="Acidic residues" evidence="3">
    <location>
        <begin position="7"/>
        <end position="21"/>
    </location>
</feature>
<feature type="compositionally biased region" description="Basic residues" evidence="3">
    <location>
        <begin position="81"/>
        <end position="90"/>
    </location>
</feature>
<dbReference type="PANTHER" id="PTHR48407">
    <property type="entry name" value="CRANIOFACIAL DEVELOPMENT PROTEIN 1"/>
    <property type="match status" value="1"/>
</dbReference>
<organism evidence="5 6">
    <name type="scientific">Monilinia laxa</name>
    <name type="common">Brown rot fungus</name>
    <name type="synonym">Sclerotinia laxa</name>
    <dbReference type="NCBI Taxonomy" id="61186"/>
    <lineage>
        <taxon>Eukaryota</taxon>
        <taxon>Fungi</taxon>
        <taxon>Dikarya</taxon>
        <taxon>Ascomycota</taxon>
        <taxon>Pezizomycotina</taxon>
        <taxon>Leotiomycetes</taxon>
        <taxon>Helotiales</taxon>
        <taxon>Sclerotiniaceae</taxon>
        <taxon>Monilinia</taxon>
    </lineage>
</organism>
<feature type="compositionally biased region" description="Acidic residues" evidence="3">
    <location>
        <begin position="30"/>
        <end position="41"/>
    </location>
</feature>
<protein>
    <recommendedName>
        <fullName evidence="2">SWR1-complex protein 5</fullName>
    </recommendedName>
</protein>
<dbReference type="Pfam" id="PF07572">
    <property type="entry name" value="BCNT"/>
    <property type="match status" value="1"/>
</dbReference>
<feature type="region of interest" description="Disordered" evidence="3">
    <location>
        <begin position="1"/>
        <end position="129"/>
    </location>
</feature>
<accession>A0A5N6K429</accession>
<name>A0A5N6K429_MONLA</name>
<dbReference type="GO" id="GO:0000812">
    <property type="term" value="C:Swr1 complex"/>
    <property type="evidence" value="ECO:0007669"/>
    <property type="project" value="TreeGrafter"/>
</dbReference>
<evidence type="ECO:0000313" key="5">
    <source>
        <dbReference type="EMBL" id="KAB8297142.1"/>
    </source>
</evidence>
<feature type="region of interest" description="Disordered" evidence="3">
    <location>
        <begin position="141"/>
        <end position="191"/>
    </location>
</feature>
<keyword evidence="6" id="KW-1185">Reference proteome</keyword>
<evidence type="ECO:0000313" key="6">
    <source>
        <dbReference type="Proteomes" id="UP000326757"/>
    </source>
</evidence>
<feature type="compositionally biased region" description="Basic and acidic residues" evidence="3">
    <location>
        <begin position="112"/>
        <end position="123"/>
    </location>
</feature>
<dbReference type="OrthoDB" id="445677at2759"/>
<dbReference type="AlphaFoldDB" id="A0A5N6K429"/>
<proteinExistence type="inferred from homology"/>
<feature type="compositionally biased region" description="Basic and acidic residues" evidence="3">
    <location>
        <begin position="174"/>
        <end position="184"/>
    </location>
</feature>
<sequence length="434" mass="47143">MPPELIPSDDEYASSEDEDFAPDAAPAQEESSESEAEDEDSTVVIDKPKKKTTKRKRGDDEEAEDAGFENSGDEAIIERGLKRRKKKGKKGGKDEEGDEGGEGGLIKTRSMRAQEKVEKKPLADTKAATVDVDALWAAMISGKPTPSTTSEPRPSSNSPSKPASPSKSGGKSPELQRDSKERSTFNEGPDSMIKIKRTYHFAGKVITEQKLVPKDSAEAKLFLASQESATAKGGDVGKEAELFVKPKRELKKARRSIFEPVTENLAQQRTDLYFGTAAAARLANGAGAGKEAKKLNTVEKSAMDWAGFVDKEGIKDELDAAGKKKGAYGERQAFLARVEAKKIEDERRARGSSRRKTLLGNASIAGVYCTRSLVPLPKETTGNIDFALSCKLNIIHWIPKKEKQTIIYYICTNSIPSMMTANSAPIPSTLSPKT</sequence>
<feature type="compositionally biased region" description="Low complexity" evidence="3">
    <location>
        <begin position="143"/>
        <end position="173"/>
    </location>
</feature>
<evidence type="ECO:0000256" key="3">
    <source>
        <dbReference type="SAM" id="MobiDB-lite"/>
    </source>
</evidence>
<evidence type="ECO:0000256" key="2">
    <source>
        <dbReference type="ARBA" id="ARBA00019138"/>
    </source>
</evidence>
<evidence type="ECO:0000259" key="4">
    <source>
        <dbReference type="PROSITE" id="PS51279"/>
    </source>
</evidence>